<dbReference type="CDD" id="cd04301">
    <property type="entry name" value="NAT_SF"/>
    <property type="match status" value="1"/>
</dbReference>
<evidence type="ECO:0000256" key="1">
    <source>
        <dbReference type="ARBA" id="ARBA00022679"/>
    </source>
</evidence>
<dbReference type="EMBL" id="JBHSTI010000008">
    <property type="protein sequence ID" value="MFC6238649.1"/>
    <property type="molecule type" value="Genomic_DNA"/>
</dbReference>
<dbReference type="PROSITE" id="PS51186">
    <property type="entry name" value="GNAT"/>
    <property type="match status" value="1"/>
</dbReference>
<sequence>MSHEIRRATHGDVPSLAAVLLGVVRGGASVGFMADVTPADAEQFWSAHLANPSNVVLVATDGRAVIGTGTLALAGLPNGRHRAEVAKLLVRPDAQGHGVGRELLAALEAEARSHGRRTLVLDTVTGSPAQRLYESAGWTVVGVIDDYADLPDGTPSPTTYLTKRLV</sequence>
<feature type="domain" description="N-acetyltransferase" evidence="3">
    <location>
        <begin position="3"/>
        <end position="166"/>
    </location>
</feature>
<evidence type="ECO:0000313" key="5">
    <source>
        <dbReference type="Proteomes" id="UP001596138"/>
    </source>
</evidence>
<dbReference type="Gene3D" id="3.40.630.30">
    <property type="match status" value="1"/>
</dbReference>
<reference evidence="5" key="1">
    <citation type="journal article" date="2019" name="Int. J. Syst. Evol. Microbiol.">
        <title>The Global Catalogue of Microorganisms (GCM) 10K type strain sequencing project: providing services to taxonomists for standard genome sequencing and annotation.</title>
        <authorList>
            <consortium name="The Broad Institute Genomics Platform"/>
            <consortium name="The Broad Institute Genome Sequencing Center for Infectious Disease"/>
            <person name="Wu L."/>
            <person name="Ma J."/>
        </authorList>
    </citation>
    <scope>NUCLEOTIDE SEQUENCE [LARGE SCALE GENOMIC DNA]</scope>
    <source>
        <strain evidence="5">CGMCC 4.7317</strain>
    </source>
</reference>
<evidence type="ECO:0000259" key="3">
    <source>
        <dbReference type="PROSITE" id="PS51186"/>
    </source>
</evidence>
<dbReference type="Proteomes" id="UP001596138">
    <property type="component" value="Unassembled WGS sequence"/>
</dbReference>
<organism evidence="4 5">
    <name type="scientific">Longivirga aurantiaca</name>
    <dbReference type="NCBI Taxonomy" id="1837743"/>
    <lineage>
        <taxon>Bacteria</taxon>
        <taxon>Bacillati</taxon>
        <taxon>Actinomycetota</taxon>
        <taxon>Actinomycetes</taxon>
        <taxon>Sporichthyales</taxon>
        <taxon>Sporichthyaceae</taxon>
        <taxon>Longivirga</taxon>
    </lineage>
</organism>
<evidence type="ECO:0000256" key="2">
    <source>
        <dbReference type="ARBA" id="ARBA00023315"/>
    </source>
</evidence>
<comment type="caution">
    <text evidence="4">The sequence shown here is derived from an EMBL/GenBank/DDBJ whole genome shotgun (WGS) entry which is preliminary data.</text>
</comment>
<dbReference type="InterPro" id="IPR016181">
    <property type="entry name" value="Acyl_CoA_acyltransferase"/>
</dbReference>
<dbReference type="EC" id="2.3.-.-" evidence="4"/>
<name>A0ABW1T2C8_9ACTN</name>
<dbReference type="SUPFAM" id="SSF55729">
    <property type="entry name" value="Acyl-CoA N-acyltransferases (Nat)"/>
    <property type="match status" value="1"/>
</dbReference>
<keyword evidence="2 4" id="KW-0012">Acyltransferase</keyword>
<dbReference type="PANTHER" id="PTHR43877">
    <property type="entry name" value="AMINOALKYLPHOSPHONATE N-ACETYLTRANSFERASE-RELATED-RELATED"/>
    <property type="match status" value="1"/>
</dbReference>
<keyword evidence="1 4" id="KW-0808">Transferase</keyword>
<evidence type="ECO:0000313" key="4">
    <source>
        <dbReference type="EMBL" id="MFC6238649.1"/>
    </source>
</evidence>
<keyword evidence="5" id="KW-1185">Reference proteome</keyword>
<dbReference type="Pfam" id="PF00583">
    <property type="entry name" value="Acetyltransf_1"/>
    <property type="match status" value="1"/>
</dbReference>
<gene>
    <name evidence="4" type="ORF">ACFQGU_12245</name>
</gene>
<dbReference type="InterPro" id="IPR050832">
    <property type="entry name" value="Bact_Acetyltransf"/>
</dbReference>
<accession>A0ABW1T2C8</accession>
<dbReference type="RefSeq" id="WP_386767039.1">
    <property type="nucleotide sequence ID" value="NZ_JBHSTI010000008.1"/>
</dbReference>
<dbReference type="PANTHER" id="PTHR43877:SF2">
    <property type="entry name" value="AMINOALKYLPHOSPHONATE N-ACETYLTRANSFERASE-RELATED"/>
    <property type="match status" value="1"/>
</dbReference>
<proteinExistence type="predicted"/>
<protein>
    <submittedName>
        <fullName evidence="4">GNAT family N-acetyltransferase</fullName>
        <ecNumber evidence="4">2.3.-.-</ecNumber>
    </submittedName>
</protein>
<dbReference type="GO" id="GO:0016746">
    <property type="term" value="F:acyltransferase activity"/>
    <property type="evidence" value="ECO:0007669"/>
    <property type="project" value="UniProtKB-KW"/>
</dbReference>
<dbReference type="InterPro" id="IPR000182">
    <property type="entry name" value="GNAT_dom"/>
</dbReference>